<evidence type="ECO:0000256" key="5">
    <source>
        <dbReference type="ARBA" id="ARBA00022692"/>
    </source>
</evidence>
<keyword evidence="10" id="KW-1208">Phospholipid metabolism</keyword>
<keyword evidence="9" id="KW-0594">Phospholipid biosynthesis</keyword>
<reference evidence="13 14" key="1">
    <citation type="submission" date="2018-02" db="EMBL/GenBank/DDBJ databases">
        <title>Genomic Encyclopedia of Archaeal and Bacterial Type Strains, Phase II (KMG-II): from individual species to whole genera.</title>
        <authorList>
            <person name="Goeker M."/>
        </authorList>
    </citation>
    <scope>NUCLEOTIDE SEQUENCE [LARGE SCALE GENOMIC DNA]</scope>
    <source>
        <strain evidence="13 14">DSM 16809</strain>
    </source>
</reference>
<dbReference type="AlphaFoldDB" id="A0A2S6IEZ1"/>
<keyword evidence="7" id="KW-0443">Lipid metabolism</keyword>
<feature type="transmembrane region" description="Helical" evidence="12">
    <location>
        <begin position="107"/>
        <end position="129"/>
    </location>
</feature>
<evidence type="ECO:0000256" key="12">
    <source>
        <dbReference type="SAM" id="Phobius"/>
    </source>
</evidence>
<dbReference type="PROSITE" id="PS51257">
    <property type="entry name" value="PROKAR_LIPOPROTEIN"/>
    <property type="match status" value="1"/>
</dbReference>
<feature type="transmembrane region" description="Helical" evidence="12">
    <location>
        <begin position="180"/>
        <end position="200"/>
    </location>
</feature>
<keyword evidence="14" id="KW-1185">Reference proteome</keyword>
<evidence type="ECO:0000256" key="7">
    <source>
        <dbReference type="ARBA" id="ARBA00023098"/>
    </source>
</evidence>
<feature type="transmembrane region" description="Helical" evidence="12">
    <location>
        <begin position="141"/>
        <end position="160"/>
    </location>
</feature>
<keyword evidence="3" id="KW-0444">Lipid biosynthesis</keyword>
<name>A0A2S6IEZ1_9FLAO</name>
<protein>
    <submittedName>
        <fullName evidence="13">CDP-diacylglycerol--serine O-phosphatidyltransferase</fullName>
    </submittedName>
</protein>
<dbReference type="Gene3D" id="1.20.120.1760">
    <property type="match status" value="1"/>
</dbReference>
<dbReference type="InterPro" id="IPR048254">
    <property type="entry name" value="CDP_ALCOHOL_P_TRANSF_CS"/>
</dbReference>
<evidence type="ECO:0000256" key="9">
    <source>
        <dbReference type="ARBA" id="ARBA00023209"/>
    </source>
</evidence>
<feature type="transmembrane region" description="Helical" evidence="12">
    <location>
        <begin position="31"/>
        <end position="53"/>
    </location>
</feature>
<keyword evidence="5 12" id="KW-0812">Transmembrane</keyword>
<dbReference type="PANTHER" id="PTHR14269">
    <property type="entry name" value="CDP-DIACYLGLYCEROL--GLYCEROL-3-PHOSPHATE 3-PHOSPHATIDYLTRANSFERASE-RELATED"/>
    <property type="match status" value="1"/>
</dbReference>
<dbReference type="GO" id="GO:0016780">
    <property type="term" value="F:phosphotransferase activity, for other substituted phosphate groups"/>
    <property type="evidence" value="ECO:0007669"/>
    <property type="project" value="InterPro"/>
</dbReference>
<dbReference type="PROSITE" id="PS00379">
    <property type="entry name" value="CDP_ALCOHOL_P_TRANSF"/>
    <property type="match status" value="1"/>
</dbReference>
<keyword evidence="6 12" id="KW-1133">Transmembrane helix</keyword>
<evidence type="ECO:0000256" key="6">
    <source>
        <dbReference type="ARBA" id="ARBA00022989"/>
    </source>
</evidence>
<dbReference type="RefSeq" id="WP_104516609.1">
    <property type="nucleotide sequence ID" value="NZ_MQVW01000014.1"/>
</dbReference>
<sequence length="254" mass="27990">MKNWVPNIITLLNLLCGCIGAIYAFNDQLILAGIFVAAGIFFDFFDGLAARLLHVSSELGKQLDSLADMVTSGLVPGIVMYQMLSDAVGYNLTNTITSFEAPSPEQWYAHPFVPVIGFLITLGSCYRLAKFNIDTRQTDSFIGVPTPANAILIISLGIIAQDYNAGWVTEALTNPYVLTIITLFSVYILNAELPLFALKFKSFGWKGNEIRWIFIALCITLIATLQIYAVPCIIVIYILMSVVNNVMSKKKANQ</sequence>
<evidence type="ECO:0000256" key="1">
    <source>
        <dbReference type="ARBA" id="ARBA00004141"/>
    </source>
</evidence>
<evidence type="ECO:0000313" key="14">
    <source>
        <dbReference type="Proteomes" id="UP000239002"/>
    </source>
</evidence>
<dbReference type="EMBL" id="PTJE01000009">
    <property type="protein sequence ID" value="PPK92720.1"/>
    <property type="molecule type" value="Genomic_DNA"/>
</dbReference>
<evidence type="ECO:0000256" key="4">
    <source>
        <dbReference type="ARBA" id="ARBA00022679"/>
    </source>
</evidence>
<comment type="subcellular location">
    <subcellularLocation>
        <location evidence="1">Membrane</location>
        <topology evidence="1">Multi-pass membrane protein</topology>
    </subcellularLocation>
</comment>
<dbReference type="OrthoDB" id="9777147at2"/>
<feature type="transmembrane region" description="Helical" evidence="12">
    <location>
        <begin position="7"/>
        <end position="25"/>
    </location>
</feature>
<dbReference type="GO" id="GO:0008654">
    <property type="term" value="P:phospholipid biosynthetic process"/>
    <property type="evidence" value="ECO:0007669"/>
    <property type="project" value="UniProtKB-KW"/>
</dbReference>
<dbReference type="PANTHER" id="PTHR14269:SF61">
    <property type="entry name" value="CDP-DIACYLGLYCEROL--SERINE O-PHOSPHATIDYLTRANSFERASE"/>
    <property type="match status" value="1"/>
</dbReference>
<evidence type="ECO:0000313" key="13">
    <source>
        <dbReference type="EMBL" id="PPK92720.1"/>
    </source>
</evidence>
<evidence type="ECO:0000256" key="10">
    <source>
        <dbReference type="ARBA" id="ARBA00023264"/>
    </source>
</evidence>
<proteinExistence type="inferred from homology"/>
<keyword evidence="4 11" id="KW-0808">Transferase</keyword>
<dbReference type="Proteomes" id="UP000239002">
    <property type="component" value="Unassembled WGS sequence"/>
</dbReference>
<organism evidence="13 14">
    <name type="scientific">Nonlabens xylanidelens</name>
    <dbReference type="NCBI Taxonomy" id="191564"/>
    <lineage>
        <taxon>Bacteria</taxon>
        <taxon>Pseudomonadati</taxon>
        <taxon>Bacteroidota</taxon>
        <taxon>Flavobacteriia</taxon>
        <taxon>Flavobacteriales</taxon>
        <taxon>Flavobacteriaceae</taxon>
        <taxon>Nonlabens</taxon>
    </lineage>
</organism>
<gene>
    <name evidence="13" type="ORF">LY01_02805</name>
</gene>
<feature type="transmembrane region" description="Helical" evidence="12">
    <location>
        <begin position="212"/>
        <end position="240"/>
    </location>
</feature>
<dbReference type="InterPro" id="IPR000462">
    <property type="entry name" value="CDP-OH_P_trans"/>
</dbReference>
<keyword evidence="8 12" id="KW-0472">Membrane</keyword>
<evidence type="ECO:0000256" key="3">
    <source>
        <dbReference type="ARBA" id="ARBA00022516"/>
    </source>
</evidence>
<evidence type="ECO:0000256" key="2">
    <source>
        <dbReference type="ARBA" id="ARBA00010441"/>
    </source>
</evidence>
<comment type="caution">
    <text evidence="13">The sequence shown here is derived from an EMBL/GenBank/DDBJ whole genome shotgun (WGS) entry which is preliminary data.</text>
</comment>
<dbReference type="GO" id="GO:0016020">
    <property type="term" value="C:membrane"/>
    <property type="evidence" value="ECO:0007669"/>
    <property type="project" value="UniProtKB-SubCell"/>
</dbReference>
<dbReference type="Pfam" id="PF01066">
    <property type="entry name" value="CDP-OH_P_transf"/>
    <property type="match status" value="1"/>
</dbReference>
<evidence type="ECO:0000256" key="8">
    <source>
        <dbReference type="ARBA" id="ARBA00023136"/>
    </source>
</evidence>
<dbReference type="InterPro" id="IPR050324">
    <property type="entry name" value="CDP-alcohol_PTase-I"/>
</dbReference>
<dbReference type="InterPro" id="IPR043130">
    <property type="entry name" value="CDP-OH_PTrfase_TM_dom"/>
</dbReference>
<comment type="similarity">
    <text evidence="2 11">Belongs to the CDP-alcohol phosphatidyltransferase class-I family.</text>
</comment>
<evidence type="ECO:0000256" key="11">
    <source>
        <dbReference type="RuleBase" id="RU003750"/>
    </source>
</evidence>
<accession>A0A2S6IEZ1</accession>